<gene>
    <name evidence="2" type="ORF">CYCCA115_LOCUS21502</name>
</gene>
<feature type="domain" description="Band 7" evidence="1">
    <location>
        <begin position="408"/>
        <end position="641"/>
    </location>
</feature>
<accession>A0AAD2G8K4</accession>
<reference evidence="2" key="1">
    <citation type="submission" date="2023-08" db="EMBL/GenBank/DDBJ databases">
        <authorList>
            <person name="Audoor S."/>
            <person name="Bilcke G."/>
        </authorList>
    </citation>
    <scope>NUCLEOTIDE SEQUENCE</scope>
</reference>
<dbReference type="InterPro" id="IPR001107">
    <property type="entry name" value="Band_7"/>
</dbReference>
<dbReference type="Pfam" id="PF01145">
    <property type="entry name" value="Band_7"/>
    <property type="match status" value="1"/>
</dbReference>
<dbReference type="Proteomes" id="UP001295423">
    <property type="component" value="Unassembled WGS sequence"/>
</dbReference>
<dbReference type="SUPFAM" id="SSF117892">
    <property type="entry name" value="Band 7/SPFH domain"/>
    <property type="match status" value="1"/>
</dbReference>
<dbReference type="AlphaFoldDB" id="A0AAD2G8K4"/>
<dbReference type="InterPro" id="IPR036013">
    <property type="entry name" value="Band_7/SPFH_dom_sf"/>
</dbReference>
<comment type="caution">
    <text evidence="2">The sequence shown here is derived from an EMBL/GenBank/DDBJ whole genome shotgun (WGS) entry which is preliminary data.</text>
</comment>
<name>A0AAD2G8K4_9STRA</name>
<proteinExistence type="predicted"/>
<evidence type="ECO:0000313" key="3">
    <source>
        <dbReference type="Proteomes" id="UP001295423"/>
    </source>
</evidence>
<protein>
    <recommendedName>
        <fullName evidence="1">Band 7 domain-containing protein</fullName>
    </recommendedName>
</protein>
<keyword evidence="3" id="KW-1185">Reference proteome</keyword>
<dbReference type="Gene3D" id="3.30.479.30">
    <property type="entry name" value="Band 7 domain"/>
    <property type="match status" value="1"/>
</dbReference>
<organism evidence="2 3">
    <name type="scientific">Cylindrotheca closterium</name>
    <dbReference type="NCBI Taxonomy" id="2856"/>
    <lineage>
        <taxon>Eukaryota</taxon>
        <taxon>Sar</taxon>
        <taxon>Stramenopiles</taxon>
        <taxon>Ochrophyta</taxon>
        <taxon>Bacillariophyta</taxon>
        <taxon>Bacillariophyceae</taxon>
        <taxon>Bacillariophycidae</taxon>
        <taxon>Bacillariales</taxon>
        <taxon>Bacillariaceae</taxon>
        <taxon>Cylindrotheca</taxon>
    </lineage>
</organism>
<evidence type="ECO:0000259" key="1">
    <source>
        <dbReference type="Pfam" id="PF01145"/>
    </source>
</evidence>
<sequence length="824" mass="91340">MSKNNNKENMNDIYGDEEINLIDLKPADEEVEENTSHKEEDEIEMDFAKLKFIENPVEEMSSSRLPQTLSGCVGYMDGLPLLAPNADQSNPQTIVDMINSVAASDESVVAARVPKKTLHSDAFGPFGHTVRTGCISFYKKFETIYAAAEGRWLLLGPLVGWMNKGKNVSLDQDVIRVNDDQVLIIRIIEGNVGLITIQGVHHLLDVGTHVFNSGTVKYFGAKNLANNNYMSHGPYHYVNVPRGKNAKVWALVESDGKNALVPRLIKEGEHFVRSTFFKFEGMANISDEYIGHDSIHILNVVKGSVAKANCDNEPRLFGEGLHIIESPNFSYIGRELISMDNLCIAHGTITILQVPRGKIALLWKSNQPCLIERPGLYEFNSNDVFFKEFVDSSARYIELGAKKVILVYTGEVGITYDKGHLQILENGHHVIDSSTHIFERFLSTKQRSIRLITYNANHKIGKTQKQTQKERAKYEIGGKKVNHETEDQAHKNTFDDDSDLLVCETKDLVKVGVRADVFYSIVDPEKCIQTLNTDELEDLVRETAVSTLTNIIRSTGLNQIAQSRQISASESELVAEAAIVDGEGEAGDVSAVSYFFDRAHDEFMNKLHEDFVSRYGVDIANIRLESFKIMDTELANEIAQNCLTTAHVENQLSNLQGQNLIATQKEQTAADCEKIKALSEATALQTRSDAENARGVEAAKAEAEAQRCRTIIQAQAEADAILCKAKAEAEALRLKAAAEAERATLLSQTRLGQQEALFQIYADMVKSSNEGVDKVVYLDPSINKDSTFALGSLDGLNRDLHALSKLGMVAETMDSRTDTALDMP</sequence>
<dbReference type="EMBL" id="CAKOGP040002236">
    <property type="protein sequence ID" value="CAJ1965915.1"/>
    <property type="molecule type" value="Genomic_DNA"/>
</dbReference>
<evidence type="ECO:0000313" key="2">
    <source>
        <dbReference type="EMBL" id="CAJ1965915.1"/>
    </source>
</evidence>